<proteinExistence type="inferred from homology"/>
<gene>
    <name evidence="7" type="ORF">MNBD_GAMMA08-3130</name>
</gene>
<evidence type="ECO:0000256" key="3">
    <source>
        <dbReference type="ARBA" id="ARBA00022691"/>
    </source>
</evidence>
<dbReference type="Pfam" id="PF03942">
    <property type="entry name" value="DTW"/>
    <property type="match status" value="1"/>
</dbReference>
<dbReference type="EC" id="2.5.1.25" evidence="1"/>
<dbReference type="InterPro" id="IPR039262">
    <property type="entry name" value="DTWD2/TAPT"/>
</dbReference>
<dbReference type="PANTHER" id="PTHR21392">
    <property type="entry name" value="TRNA-URIDINE AMINOCARBOXYPROPYLTRANSFERASE 2"/>
    <property type="match status" value="1"/>
</dbReference>
<dbReference type="AlphaFoldDB" id="A0A3B0XZE6"/>
<dbReference type="PANTHER" id="PTHR21392:SF0">
    <property type="entry name" value="TRNA-URIDINE AMINOCARBOXYPROPYLTRANSFERASE 2"/>
    <property type="match status" value="1"/>
</dbReference>
<keyword evidence="2" id="KW-0808">Transferase</keyword>
<name>A0A3B0XZE6_9ZZZZ</name>
<evidence type="ECO:0000313" key="7">
    <source>
        <dbReference type="EMBL" id="VAW67249.1"/>
    </source>
</evidence>
<evidence type="ECO:0000259" key="6">
    <source>
        <dbReference type="SMART" id="SM01144"/>
    </source>
</evidence>
<dbReference type="InterPro" id="IPR005636">
    <property type="entry name" value="DTW"/>
</dbReference>
<reference evidence="7" key="1">
    <citation type="submission" date="2018-06" db="EMBL/GenBank/DDBJ databases">
        <authorList>
            <person name="Zhirakovskaya E."/>
        </authorList>
    </citation>
    <scope>NUCLEOTIDE SEQUENCE</scope>
</reference>
<dbReference type="GO" id="GO:0008033">
    <property type="term" value="P:tRNA processing"/>
    <property type="evidence" value="ECO:0007669"/>
    <property type="project" value="UniProtKB-KW"/>
</dbReference>
<evidence type="ECO:0000256" key="5">
    <source>
        <dbReference type="ARBA" id="ARBA00034489"/>
    </source>
</evidence>
<evidence type="ECO:0000256" key="2">
    <source>
        <dbReference type="ARBA" id="ARBA00022679"/>
    </source>
</evidence>
<dbReference type="EMBL" id="UOFH01000376">
    <property type="protein sequence ID" value="VAW67249.1"/>
    <property type="molecule type" value="Genomic_DNA"/>
</dbReference>
<keyword evidence="3" id="KW-0949">S-adenosyl-L-methionine</keyword>
<protein>
    <recommendedName>
        <fullName evidence="1">tRNA-uridine aminocarboxypropyltransferase</fullName>
        <ecNumber evidence="1">2.5.1.25</ecNumber>
    </recommendedName>
</protein>
<feature type="domain" description="DTW" evidence="6">
    <location>
        <begin position="2"/>
        <end position="194"/>
    </location>
</feature>
<comment type="similarity">
    <text evidence="5">Belongs to the TDD superfamily. DTWD2 family.</text>
</comment>
<evidence type="ECO:0000256" key="1">
    <source>
        <dbReference type="ARBA" id="ARBA00012386"/>
    </source>
</evidence>
<dbReference type="GO" id="GO:0016432">
    <property type="term" value="F:tRNA-uridine aminocarboxypropyltransferase activity"/>
    <property type="evidence" value="ECO:0007669"/>
    <property type="project" value="UniProtKB-EC"/>
</dbReference>
<accession>A0A3B0XZE6</accession>
<dbReference type="SMART" id="SM01144">
    <property type="entry name" value="DTW"/>
    <property type="match status" value="1"/>
</dbReference>
<keyword evidence="4" id="KW-0819">tRNA processing</keyword>
<organism evidence="7">
    <name type="scientific">hydrothermal vent metagenome</name>
    <dbReference type="NCBI Taxonomy" id="652676"/>
    <lineage>
        <taxon>unclassified sequences</taxon>
        <taxon>metagenomes</taxon>
        <taxon>ecological metagenomes</taxon>
    </lineage>
</organism>
<evidence type="ECO:0000256" key="4">
    <source>
        <dbReference type="ARBA" id="ARBA00022694"/>
    </source>
</evidence>
<sequence>MSREVCYVCKRAKVACLCGRIKPQANQLKVIVLQHPDEARHAKGSAIIAELGLQQYQCWVGEDFTQHAQLNALIENQADKIRVLYPAEQAVEWLPRNQSGNKLPVAYLIVIDATWRKARRIWESNGQLHALSCVKLSPKKASNYRIRKVPQAGYLSTVESIVEGLRQIEGQAQAYQPLLDLFDEMVDFQIESMGEMIYRENYPK</sequence>